<dbReference type="Proteomes" id="UP000249873">
    <property type="component" value="Chromosome"/>
</dbReference>
<accession>A0A2Z4GB72</accession>
<sequence length="147" mass="17128">MKTIFDNKTRESLIQRINNLSADSPNKWGKMNAYQMLKHGTMGEEMFQGQKAYKRLFIGRLFGPMALKGIIKDENPIKKNQPTHPEMVIKGTGDFKKEQSKWVGLLENYSTYITDSFVHPFFGKMDKEQIGLYIFKHTDHHLRQFGV</sequence>
<dbReference type="InterPro" id="IPR034660">
    <property type="entry name" value="DinB/YfiT-like"/>
</dbReference>
<dbReference type="EMBL" id="CP029480">
    <property type="protein sequence ID" value="AWV98447.1"/>
    <property type="molecule type" value="Genomic_DNA"/>
</dbReference>
<gene>
    <name evidence="1" type="ORF">DJ013_09785</name>
</gene>
<dbReference type="RefSeq" id="WP_111371640.1">
    <property type="nucleotide sequence ID" value="NZ_CP029480.1"/>
</dbReference>
<evidence type="ECO:0008006" key="3">
    <source>
        <dbReference type="Google" id="ProtNLM"/>
    </source>
</evidence>
<dbReference type="Gene3D" id="1.20.120.450">
    <property type="entry name" value="dinb family like domain"/>
    <property type="match status" value="1"/>
</dbReference>
<dbReference type="KEGG" id="als:DJ013_09785"/>
<evidence type="ECO:0000313" key="1">
    <source>
        <dbReference type="EMBL" id="AWV98447.1"/>
    </source>
</evidence>
<organism evidence="1 2">
    <name type="scientific">Arcticibacterium luteifluviistationis</name>
    <dbReference type="NCBI Taxonomy" id="1784714"/>
    <lineage>
        <taxon>Bacteria</taxon>
        <taxon>Pseudomonadati</taxon>
        <taxon>Bacteroidota</taxon>
        <taxon>Cytophagia</taxon>
        <taxon>Cytophagales</taxon>
        <taxon>Leadbetterellaceae</taxon>
        <taxon>Arcticibacterium</taxon>
    </lineage>
</organism>
<dbReference type="AlphaFoldDB" id="A0A2Z4GB72"/>
<reference evidence="1 2" key="1">
    <citation type="submission" date="2018-05" db="EMBL/GenBank/DDBJ databases">
        <title>Complete genome sequence of Arcticibacterium luteifluviistationis SM1504T, a cytophagaceae bacterium isolated from Arctic surface seawater.</title>
        <authorList>
            <person name="Li Y."/>
            <person name="Qin Q.-L."/>
        </authorList>
    </citation>
    <scope>NUCLEOTIDE SEQUENCE [LARGE SCALE GENOMIC DNA]</scope>
    <source>
        <strain evidence="1 2">SM1504</strain>
    </source>
</reference>
<proteinExistence type="predicted"/>
<dbReference type="Pfam" id="PF07606">
    <property type="entry name" value="DUF1569"/>
    <property type="match status" value="1"/>
</dbReference>
<evidence type="ECO:0000313" key="2">
    <source>
        <dbReference type="Proteomes" id="UP000249873"/>
    </source>
</evidence>
<keyword evidence="2" id="KW-1185">Reference proteome</keyword>
<protein>
    <recommendedName>
        <fullName evidence="3">DUF1569 domain-containing protein</fullName>
    </recommendedName>
</protein>
<dbReference type="InterPro" id="IPR011463">
    <property type="entry name" value="DUF1569"/>
</dbReference>
<dbReference type="OrthoDB" id="2599194at2"/>
<name>A0A2Z4GB72_9BACT</name>